<dbReference type="Proteomes" id="UP000887579">
    <property type="component" value="Unplaced"/>
</dbReference>
<dbReference type="WBParaSite" id="ES5_v2.g7981.t1">
    <property type="protein sequence ID" value="ES5_v2.g7981.t1"/>
    <property type="gene ID" value="ES5_v2.g7981"/>
</dbReference>
<evidence type="ECO:0000313" key="1">
    <source>
        <dbReference type="Proteomes" id="UP000887579"/>
    </source>
</evidence>
<protein>
    <submittedName>
        <fullName evidence="2">G domain-containing protein</fullName>
    </submittedName>
</protein>
<reference evidence="2" key="1">
    <citation type="submission" date="2022-11" db="UniProtKB">
        <authorList>
            <consortium name="WormBaseParasite"/>
        </authorList>
    </citation>
    <scope>IDENTIFICATION</scope>
</reference>
<evidence type="ECO:0000313" key="2">
    <source>
        <dbReference type="WBParaSite" id="ES5_v2.g7981.t1"/>
    </source>
</evidence>
<proteinExistence type="predicted"/>
<organism evidence="1 2">
    <name type="scientific">Panagrolaimus sp. ES5</name>
    <dbReference type="NCBI Taxonomy" id="591445"/>
    <lineage>
        <taxon>Eukaryota</taxon>
        <taxon>Metazoa</taxon>
        <taxon>Ecdysozoa</taxon>
        <taxon>Nematoda</taxon>
        <taxon>Chromadorea</taxon>
        <taxon>Rhabditida</taxon>
        <taxon>Tylenchina</taxon>
        <taxon>Panagrolaimomorpha</taxon>
        <taxon>Panagrolaimoidea</taxon>
        <taxon>Panagrolaimidae</taxon>
        <taxon>Panagrolaimus</taxon>
    </lineage>
</organism>
<sequence>MDNSNGDKNNQNIRNEPLKNEAVFYANLLNDKLKKLSPEDARIFLDEYGKHAPLLPKNNKKLYDELDERPIVPPRRIENVEKRNFDEYERNKDDVICSFKPGKDDATNNHEKASDYNFNSQMQKCDQLMKTISTEQRGEKTEPTRSFIQQHQNIPPYSTTITLTNSEKEIRDSSKYVSSVDSSGIKLMDAPMLKSPLDVNNSNIGFINTFNDPMLPVTDTSYSLIKGKEMRNEKVPRKNEDQIPSFIEENAKDFLKQIKTAQYNNAISLNSVSTQVANVTEKNNQWVQKSTSSQNYLLNPKKSINILILGQTGVGKSTWINAFANYLIYNTLEEAITAGTPVCVIPTKFSMFDEDFQRHEILFGKHNNEVFSDSGESATQNAKTYLFEKDDYEIYVIDTPGMDDTRGVEQDDANIQKILRAISPFKELHAICFLFKANEARLTQSFRYCIEKLLSNLSKSALNNACFLFTNARGTFYKPGDTMNPLMAYFRELQQNKGLEITINDGNTFCLDNEAFRFICAYFSKVKFGEPEFKTYADSWKHSSQEIIRLLNHAARLRPHNTYDTLSINDTKTWIWQLVDPIISISETIETNIHHLNEQIRELESTNYNISDLHQRTAIPIFTLEIIPLKDPQTVCTNKRCICITQIDGRQEIIYKTVCHKPCYLPIKGRGFDLNLEHCAAFIGEKCTVCRCYRYEHKRILYEQKLVKNGFKTHALQNALDSQKDASKIKKHLICECRQTIQAQENENGFAMHAMAKFSLFLFQNGITQKIDIFQTHLENLIQEQKKLLQNVHHYDKQRYVQLKKILAQYRTIRENVTQARKNEYMTLFEIQDIRQQLFALPLNGQQIAQLFNIYVEVDKNDYEEGITRCDKKNIIKLSYEILKNTFSTVASMLGY</sequence>
<accession>A0AC34GTQ5</accession>
<name>A0AC34GTQ5_9BILA</name>